<evidence type="ECO:0000313" key="4">
    <source>
        <dbReference type="Proteomes" id="UP001219525"/>
    </source>
</evidence>
<keyword evidence="3" id="KW-0808">Transferase</keyword>
<feature type="domain" description="Aminoglycoside phosphotransferase" evidence="2">
    <location>
        <begin position="90"/>
        <end position="333"/>
    </location>
</feature>
<dbReference type="Proteomes" id="UP001219525">
    <property type="component" value="Unassembled WGS sequence"/>
</dbReference>
<dbReference type="GO" id="GO:0016301">
    <property type="term" value="F:kinase activity"/>
    <property type="evidence" value="ECO:0007669"/>
    <property type="project" value="UniProtKB-KW"/>
</dbReference>
<name>A0AAD6VVM3_9AGAR</name>
<evidence type="ECO:0000259" key="2">
    <source>
        <dbReference type="Pfam" id="PF01636"/>
    </source>
</evidence>
<evidence type="ECO:0000256" key="1">
    <source>
        <dbReference type="SAM" id="MobiDB-lite"/>
    </source>
</evidence>
<dbReference type="SUPFAM" id="SSF56112">
    <property type="entry name" value="Protein kinase-like (PK-like)"/>
    <property type="match status" value="1"/>
</dbReference>
<feature type="region of interest" description="Disordered" evidence="1">
    <location>
        <begin position="1"/>
        <end position="23"/>
    </location>
</feature>
<proteinExistence type="predicted"/>
<organism evidence="3 4">
    <name type="scientific">Mycena pura</name>
    <dbReference type="NCBI Taxonomy" id="153505"/>
    <lineage>
        <taxon>Eukaryota</taxon>
        <taxon>Fungi</taxon>
        <taxon>Dikarya</taxon>
        <taxon>Basidiomycota</taxon>
        <taxon>Agaricomycotina</taxon>
        <taxon>Agaricomycetes</taxon>
        <taxon>Agaricomycetidae</taxon>
        <taxon>Agaricales</taxon>
        <taxon>Marasmiineae</taxon>
        <taxon>Mycenaceae</taxon>
        <taxon>Mycena</taxon>
    </lineage>
</organism>
<dbReference type="InterPro" id="IPR002575">
    <property type="entry name" value="Aminoglycoside_PTrfase"/>
</dbReference>
<accession>A0AAD6VVM3</accession>
<dbReference type="PANTHER" id="PTHR21310:SF15">
    <property type="entry name" value="AMINOGLYCOSIDE PHOSPHOTRANSFERASE DOMAIN-CONTAINING PROTEIN"/>
    <property type="match status" value="1"/>
</dbReference>
<dbReference type="Gene3D" id="3.90.1200.10">
    <property type="match status" value="1"/>
</dbReference>
<dbReference type="InterPro" id="IPR051678">
    <property type="entry name" value="AGP_Transferase"/>
</dbReference>
<dbReference type="InterPro" id="IPR011009">
    <property type="entry name" value="Kinase-like_dom_sf"/>
</dbReference>
<dbReference type="PANTHER" id="PTHR21310">
    <property type="entry name" value="AMINOGLYCOSIDE PHOSPHOTRANSFERASE-RELATED-RELATED"/>
    <property type="match status" value="1"/>
</dbReference>
<gene>
    <name evidence="3" type="ORF">GGX14DRAFT_430691</name>
</gene>
<evidence type="ECO:0000313" key="3">
    <source>
        <dbReference type="EMBL" id="KAJ7221692.1"/>
    </source>
</evidence>
<protein>
    <submittedName>
        <fullName evidence="3">Kinase-like domain-containing protein</fullName>
    </submittedName>
</protein>
<dbReference type="Pfam" id="PF01636">
    <property type="entry name" value="APH"/>
    <property type="match status" value="1"/>
</dbReference>
<sequence>MVICTKRPPSSPQADMDSQTRSEQNRVNVQQILKSSLNIDVDLVDIEPIPRGYNNYLFTVQLGSTVDSSVEPAISKQAGTVTFKPTSVNEAPRRLVVRLLKTELGGLPERVQNEVAALALVREPLRSVVRVPDVYAWSEGRGINEIPFIVMEHLPGIPLDTIWSQLDLPSRLPIICQISDILTSLQSVRIPVPYLSSNHAFGGLAFSPSGEITTAMHPEGIGGPFTSAEAQWLSMLSVRIRDADANPVIKGWKGLEQPDLRSRLDSFLQSDEGFMAIMPNVATEPTFVHGDFKGQNMLICPETYHITGLLDFEFSRIGTFPEELMDGLNEFRNHSCVQPAPGADLYLLECNGWPCQESDNPAGLGCQTAKAWKNLFRVPTHGYEATAKTYSFLDKICPWYFCQEPWRNAHDMVVERRIAETALNDALTAWGI</sequence>
<reference evidence="3" key="1">
    <citation type="submission" date="2023-03" db="EMBL/GenBank/DDBJ databases">
        <title>Massive genome expansion in bonnet fungi (Mycena s.s.) driven by repeated elements and novel gene families across ecological guilds.</title>
        <authorList>
            <consortium name="Lawrence Berkeley National Laboratory"/>
            <person name="Harder C.B."/>
            <person name="Miyauchi S."/>
            <person name="Viragh M."/>
            <person name="Kuo A."/>
            <person name="Thoen E."/>
            <person name="Andreopoulos B."/>
            <person name="Lu D."/>
            <person name="Skrede I."/>
            <person name="Drula E."/>
            <person name="Henrissat B."/>
            <person name="Morin E."/>
            <person name="Kohler A."/>
            <person name="Barry K."/>
            <person name="LaButti K."/>
            <person name="Morin E."/>
            <person name="Salamov A."/>
            <person name="Lipzen A."/>
            <person name="Mereny Z."/>
            <person name="Hegedus B."/>
            <person name="Baldrian P."/>
            <person name="Stursova M."/>
            <person name="Weitz H."/>
            <person name="Taylor A."/>
            <person name="Grigoriev I.V."/>
            <person name="Nagy L.G."/>
            <person name="Martin F."/>
            <person name="Kauserud H."/>
        </authorList>
    </citation>
    <scope>NUCLEOTIDE SEQUENCE</scope>
    <source>
        <strain evidence="3">9144</strain>
    </source>
</reference>
<keyword evidence="3" id="KW-0418">Kinase</keyword>
<dbReference type="EMBL" id="JARJCW010000008">
    <property type="protein sequence ID" value="KAJ7221692.1"/>
    <property type="molecule type" value="Genomic_DNA"/>
</dbReference>
<comment type="caution">
    <text evidence="3">The sequence shown here is derived from an EMBL/GenBank/DDBJ whole genome shotgun (WGS) entry which is preliminary data.</text>
</comment>
<keyword evidence="4" id="KW-1185">Reference proteome</keyword>
<dbReference type="AlphaFoldDB" id="A0AAD6VVM3"/>